<evidence type="ECO:0000313" key="3">
    <source>
        <dbReference type="EMBL" id="AMQ35934.1"/>
    </source>
</evidence>
<organism evidence="3">
    <name type="scientific">Plutella xylostella granulovirus</name>
    <dbReference type="NCBI Taxonomy" id="98383"/>
    <lineage>
        <taxon>Viruses</taxon>
        <taxon>Viruses incertae sedis</taxon>
        <taxon>Naldaviricetes</taxon>
        <taxon>Lefavirales</taxon>
        <taxon>Baculoviridae</taxon>
        <taxon>Betabaculovirus</taxon>
        <taxon>Betabaculovirus pluxylostellae</taxon>
    </lineage>
</organism>
<reference evidence="5" key="2">
    <citation type="submission" date="2019-06" db="EMBL/GenBank/DDBJ databases">
        <title>Plutella xylostella granulovirus.</title>
        <authorList>
            <person name="Li L."/>
            <person name="Zhang M."/>
        </authorList>
    </citation>
    <scope>NUCLEOTIDE SEQUENCE</scope>
    <source>
        <strain evidence="6">PlxyGV_B</strain>
        <strain evidence="7">PlxyGV_NW</strain>
        <strain evidence="5">PlxyGV_W</strain>
    </source>
</reference>
<dbReference type="EMBL" id="MN099285">
    <property type="protein sequence ID" value="QKV50131.1"/>
    <property type="molecule type" value="Genomic_DNA"/>
</dbReference>
<evidence type="ECO:0000313" key="5">
    <source>
        <dbReference type="EMBL" id="QKV50013.1"/>
    </source>
</evidence>
<dbReference type="EMBL" id="MN099284">
    <property type="protein sequence ID" value="QKV50013.1"/>
    <property type="molecule type" value="Genomic_DNA"/>
</dbReference>
<dbReference type="EMBL" id="MN099286">
    <property type="protein sequence ID" value="QKV50249.1"/>
    <property type="molecule type" value="Genomic_DNA"/>
</dbReference>
<accession>A0A142DWG6</accession>
<evidence type="ECO:0000313" key="7">
    <source>
        <dbReference type="EMBL" id="QKV50249.1"/>
    </source>
</evidence>
<dbReference type="EMBL" id="KU529793">
    <property type="protein sequence ID" value="AMQ35934.1"/>
    <property type="molecule type" value="Genomic_DNA"/>
</dbReference>
<proteinExistence type="predicted"/>
<evidence type="ECO:0000313" key="1">
    <source>
        <dbReference type="EMBL" id="AMQ35700.1"/>
    </source>
</evidence>
<evidence type="ECO:0000313" key="6">
    <source>
        <dbReference type="EMBL" id="QKV50131.1"/>
    </source>
</evidence>
<dbReference type="EMBL" id="KU529794">
    <property type="protein sequence ID" value="AMQ36051.1"/>
    <property type="molecule type" value="Genomic_DNA"/>
</dbReference>
<reference evidence="3" key="1">
    <citation type="submission" date="2016-01" db="EMBL/GenBank/DDBJ databases">
        <title>Complete Genome Sequences of Four Plutella xylostella Granulovirus Isolates.</title>
        <authorList>
            <person name="Spence R.J."/>
            <person name="Noune C."/>
            <person name="Hauxwell C."/>
        </authorList>
    </citation>
    <scope>NUCLEOTIDE SEQUENCE</scope>
    <source>
        <strain evidence="1">PxGV_C</strain>
        <strain evidence="2">PxGV_K</strain>
        <strain evidence="3">PxGV_M</strain>
        <strain evidence="4">PxGV_T</strain>
    </source>
</reference>
<evidence type="ECO:0000313" key="4">
    <source>
        <dbReference type="EMBL" id="AMQ36051.1"/>
    </source>
</evidence>
<gene>
    <name evidence="3" type="primary">PxGV-Morf88</name>
    <name evidence="5" type="synonym">ORF88</name>
    <name evidence="1" type="synonym">PxGV-Corf88</name>
    <name evidence="2" type="synonym">PxGV-Korf88</name>
    <name evidence="4" type="synonym">PxGV-Torf88</name>
</gene>
<protein>
    <submittedName>
        <fullName evidence="1 5">ORF88 protein</fullName>
    </submittedName>
    <submittedName>
        <fullName evidence="2">PxGV-Korf88 protein</fullName>
    </submittedName>
    <submittedName>
        <fullName evidence="3">PxGV-Morf88 protein</fullName>
    </submittedName>
    <submittedName>
        <fullName evidence="4">PxGV-Torf88 protein</fullName>
    </submittedName>
</protein>
<name>A0A142DWG6_9BBAC</name>
<dbReference type="EMBL" id="KU529791">
    <property type="protein sequence ID" value="AMQ35700.1"/>
    <property type="molecule type" value="Genomic_DNA"/>
</dbReference>
<dbReference type="EMBL" id="KU529792">
    <property type="protein sequence ID" value="AMQ35817.1"/>
    <property type="molecule type" value="Genomic_DNA"/>
</dbReference>
<evidence type="ECO:0000313" key="2">
    <source>
        <dbReference type="EMBL" id="AMQ35817.1"/>
    </source>
</evidence>
<sequence length="175" mass="20911">MMISDFVEKCFGYGALSSFKFNYGNNEFVRHKLFTEPVPYYIRKHYKIYDWMNYVRMVIDRIGDESWLRAECALYGIEGHVHCVIRYNGWEDVMEVGGRRLRNTGPNDVPLDVFWWRLIDFACAEHDCVQSHDDDLHTLNWLFMSVIWFNVCENDSLLKCMRVRIENHTSPYSTK</sequence>